<reference evidence="1 2" key="1">
    <citation type="submission" date="2018-01" db="EMBL/GenBank/DDBJ databases">
        <title>Lactibacter flavus gen. nov., sp. nov., a novel bacterium of the family Propionibacteriaceae isolated from raw milk and dairy products.</title>
        <authorList>
            <person name="Wenning M."/>
            <person name="Breitenwieser F."/>
            <person name="Huptas C."/>
            <person name="von Neubeck M."/>
            <person name="Busse H.-J."/>
            <person name="Scherer S."/>
        </authorList>
    </citation>
    <scope>NUCLEOTIDE SEQUENCE [LARGE SCALE GENOMIC DNA]</scope>
    <source>
        <strain evidence="1 2">VG341</strain>
    </source>
</reference>
<comment type="caution">
    <text evidence="1">The sequence shown here is derived from an EMBL/GenBank/DDBJ whole genome shotgun (WGS) entry which is preliminary data.</text>
</comment>
<dbReference type="AlphaFoldDB" id="A0A4Q2EKC6"/>
<evidence type="ECO:0000313" key="2">
    <source>
        <dbReference type="Proteomes" id="UP000290624"/>
    </source>
</evidence>
<dbReference type="Proteomes" id="UP000290624">
    <property type="component" value="Unassembled WGS sequence"/>
</dbReference>
<evidence type="ECO:0000313" key="1">
    <source>
        <dbReference type="EMBL" id="RXW32435.1"/>
    </source>
</evidence>
<proteinExistence type="predicted"/>
<name>A0A4Q2EKC6_9ACTN</name>
<sequence>MTRSASAGQPVTFDSAATVSLDALSAISVSATTPGEITGPAVKVTVKVSNGSQQALDVSSAVVSVTAEDGTLGIPTTAGDPAPLEGVIAPGQSVTGSYVFMLDPAAGRGVLVTVNYAAAEPVAVFTGKVT</sequence>
<protein>
    <recommendedName>
        <fullName evidence="3">DUF4352 domain-containing protein</fullName>
    </recommendedName>
</protein>
<organism evidence="1 2">
    <name type="scientific">Propioniciclava flava</name>
    <dbReference type="NCBI Taxonomy" id="2072026"/>
    <lineage>
        <taxon>Bacteria</taxon>
        <taxon>Bacillati</taxon>
        <taxon>Actinomycetota</taxon>
        <taxon>Actinomycetes</taxon>
        <taxon>Propionibacteriales</taxon>
        <taxon>Propionibacteriaceae</taxon>
        <taxon>Propioniciclava</taxon>
    </lineage>
</organism>
<gene>
    <name evidence="1" type="ORF">C1706_07825</name>
</gene>
<accession>A0A4Q2EKC6</accession>
<evidence type="ECO:0008006" key="3">
    <source>
        <dbReference type="Google" id="ProtNLM"/>
    </source>
</evidence>
<keyword evidence="2" id="KW-1185">Reference proteome</keyword>
<dbReference type="EMBL" id="PPCV01000004">
    <property type="protein sequence ID" value="RXW32435.1"/>
    <property type="molecule type" value="Genomic_DNA"/>
</dbReference>